<evidence type="ECO:0000256" key="7">
    <source>
        <dbReference type="ARBA" id="ARBA00045231"/>
    </source>
</evidence>
<evidence type="ECO:0000313" key="11">
    <source>
        <dbReference type="Proteomes" id="UP000594261"/>
    </source>
</evidence>
<dbReference type="GO" id="GO:0032259">
    <property type="term" value="P:methylation"/>
    <property type="evidence" value="ECO:0007669"/>
    <property type="project" value="UniProtKB-KW"/>
</dbReference>
<dbReference type="InterPro" id="IPR029063">
    <property type="entry name" value="SAM-dependent_MTases_sf"/>
</dbReference>
<evidence type="ECO:0000259" key="9">
    <source>
        <dbReference type="Pfam" id="PF08100"/>
    </source>
</evidence>
<dbReference type="InterPro" id="IPR016461">
    <property type="entry name" value="COMT-like"/>
</dbReference>
<comment type="pathway">
    <text evidence="1">Aromatic compound metabolism; phenylpropanoid biosynthesis.</text>
</comment>
<evidence type="ECO:0000259" key="8">
    <source>
        <dbReference type="Pfam" id="PF00891"/>
    </source>
</evidence>
<name>A0A7N2MDW7_QUELO</name>
<dbReference type="InterPro" id="IPR012967">
    <property type="entry name" value="COMT_dimerisation"/>
</dbReference>
<dbReference type="EMBL" id="LRBV02000008">
    <property type="status" value="NOT_ANNOTATED_CDS"/>
    <property type="molecule type" value="Genomic_DNA"/>
</dbReference>
<dbReference type="InParanoid" id="A0A7N2MDW7"/>
<dbReference type="PANTHER" id="PTHR11746">
    <property type="entry name" value="O-METHYLTRANSFERASE"/>
    <property type="match status" value="1"/>
</dbReference>
<evidence type="ECO:0000256" key="4">
    <source>
        <dbReference type="ARBA" id="ARBA00022691"/>
    </source>
</evidence>
<dbReference type="FunFam" id="3.40.50.150:FF:000061">
    <property type="entry name" value="Caffeic acid O-methyltransferase"/>
    <property type="match status" value="1"/>
</dbReference>
<dbReference type="Gramene" id="QL08p047492:mrna">
    <property type="protein sequence ID" value="QL08p047492:mrna"/>
    <property type="gene ID" value="QL08p047492"/>
</dbReference>
<dbReference type="PIRSF" id="PIRSF005739">
    <property type="entry name" value="O-mtase"/>
    <property type="match status" value="1"/>
</dbReference>
<keyword evidence="4" id="KW-0949">S-adenosyl-L-methionine</keyword>
<organism evidence="10 11">
    <name type="scientific">Quercus lobata</name>
    <name type="common">Valley oak</name>
    <dbReference type="NCBI Taxonomy" id="97700"/>
    <lineage>
        <taxon>Eukaryota</taxon>
        <taxon>Viridiplantae</taxon>
        <taxon>Streptophyta</taxon>
        <taxon>Embryophyta</taxon>
        <taxon>Tracheophyta</taxon>
        <taxon>Spermatophyta</taxon>
        <taxon>Magnoliopsida</taxon>
        <taxon>eudicotyledons</taxon>
        <taxon>Gunneridae</taxon>
        <taxon>Pentapetalae</taxon>
        <taxon>rosids</taxon>
        <taxon>fabids</taxon>
        <taxon>Fagales</taxon>
        <taxon>Fagaceae</taxon>
        <taxon>Quercus</taxon>
    </lineage>
</organism>
<evidence type="ECO:0000256" key="2">
    <source>
        <dbReference type="ARBA" id="ARBA00022603"/>
    </source>
</evidence>
<keyword evidence="2" id="KW-0489">Methyltransferase</keyword>
<feature type="domain" description="O-methyltransferase C-terminal" evidence="8">
    <location>
        <begin position="173"/>
        <end position="378"/>
    </location>
</feature>
<evidence type="ECO:0000256" key="1">
    <source>
        <dbReference type="ARBA" id="ARBA00004928"/>
    </source>
</evidence>
<dbReference type="InterPro" id="IPR001077">
    <property type="entry name" value="COMT_C"/>
</dbReference>
<dbReference type="EnsemblPlants" id="QL08p047492:mrna">
    <property type="protein sequence ID" value="QL08p047492:mrna"/>
    <property type="gene ID" value="QL08p047492"/>
</dbReference>
<dbReference type="Gene3D" id="3.40.50.150">
    <property type="entry name" value="Vaccinia Virus protein VP39"/>
    <property type="match status" value="1"/>
</dbReference>
<dbReference type="Pfam" id="PF00891">
    <property type="entry name" value="Methyltransf_2"/>
    <property type="match status" value="1"/>
</dbReference>
<feature type="domain" description="O-methyltransferase dimerisation" evidence="9">
    <location>
        <begin position="58"/>
        <end position="147"/>
    </location>
</feature>
<dbReference type="FunFam" id="1.10.10.10:FF:000357">
    <property type="entry name" value="Caffeic acid 3-O-methyltransferase"/>
    <property type="match status" value="1"/>
</dbReference>
<dbReference type="RefSeq" id="XP_030928704.1">
    <property type="nucleotide sequence ID" value="XM_031072844.1"/>
</dbReference>
<sequence length="406" mass="44718">MGRNRRQKARQMAAAAAAASSSSAQTHIIIGPTTIIDDQESQRIQKREEEEEAFSEAMELVYGSTLPMAIHTAMDLGVFDILANVGPSVTLSAEEIVAQMPTTNPDAPAMINRICSLLVHHGVLGVSLDDDIFHRRYCLTSVSKYFARGNQQDGVSLAPLMDLVHDKVYLDSWSQLKNAILEGGLPFNKVHGMHAYEYAGRDGRFSQVSNTAMFSHTAIVVKKILESFKGFENLKQVVDVGGGIGVALNLITSKYPNMKGINFDLPHVIKHAPPFPGVKHVAGDMFESVPKGDAIFLNGILRDWSDDRCLKLLKNCYNSLPKDGKVIVVEQILPIFPEMTTFARGKSLLDMLMMTQKPGGKVRMQHELFDLAFGAGFKTISFTCFVCNSAVMEFNKKDKESVSFAL</sequence>
<evidence type="ECO:0000256" key="6">
    <source>
        <dbReference type="ARBA" id="ARBA00039011"/>
    </source>
</evidence>
<dbReference type="GO" id="GO:0047763">
    <property type="term" value="F:caffeate O-methyltransferase activity"/>
    <property type="evidence" value="ECO:0007669"/>
    <property type="project" value="UniProtKB-EC"/>
</dbReference>
<evidence type="ECO:0000256" key="3">
    <source>
        <dbReference type="ARBA" id="ARBA00022679"/>
    </source>
</evidence>
<dbReference type="OrthoDB" id="1606438at2759"/>
<dbReference type="EC" id="2.1.1.68" evidence="6"/>
<evidence type="ECO:0000256" key="5">
    <source>
        <dbReference type="ARBA" id="ARBA00022733"/>
    </source>
</evidence>
<dbReference type="SUPFAM" id="SSF53335">
    <property type="entry name" value="S-adenosyl-L-methionine-dependent methyltransferases"/>
    <property type="match status" value="1"/>
</dbReference>
<comment type="function">
    <text evidence="7">Catalyzes the conversion of caffeic acid to ferulic acid and of 5-hydroxyferulic acid to sinapic acid. The resulting products may subsequently be converted to the corresponding alcohols that are incorporated into lignins.</text>
</comment>
<dbReference type="Gene3D" id="1.10.10.10">
    <property type="entry name" value="Winged helix-like DNA-binding domain superfamily/Winged helix DNA-binding domain"/>
    <property type="match status" value="1"/>
</dbReference>
<gene>
    <name evidence="10" type="primary">LOC115954874</name>
</gene>
<dbReference type="Proteomes" id="UP000594261">
    <property type="component" value="Chromosome 8"/>
</dbReference>
<dbReference type="GO" id="GO:0009809">
    <property type="term" value="P:lignin biosynthetic process"/>
    <property type="evidence" value="ECO:0007669"/>
    <property type="project" value="UniProtKB-KW"/>
</dbReference>
<dbReference type="AlphaFoldDB" id="A0A7N2MDW7"/>
<keyword evidence="3" id="KW-0808">Transferase</keyword>
<reference evidence="10 11" key="1">
    <citation type="journal article" date="2016" name="G3 (Bethesda)">
        <title>First Draft Assembly and Annotation of the Genome of a California Endemic Oak Quercus lobata Nee (Fagaceae).</title>
        <authorList>
            <person name="Sork V.L."/>
            <person name="Fitz-Gibbon S.T."/>
            <person name="Puiu D."/>
            <person name="Crepeau M."/>
            <person name="Gugger P.F."/>
            <person name="Sherman R."/>
            <person name="Stevens K."/>
            <person name="Langley C.H."/>
            <person name="Pellegrini M."/>
            <person name="Salzberg S.L."/>
        </authorList>
    </citation>
    <scope>NUCLEOTIDE SEQUENCE [LARGE SCALE GENOMIC DNA]</scope>
    <source>
        <strain evidence="10 11">cv. SW786</strain>
    </source>
</reference>
<reference evidence="10" key="2">
    <citation type="submission" date="2021-01" db="UniProtKB">
        <authorList>
            <consortium name="EnsemblPlants"/>
        </authorList>
    </citation>
    <scope>IDENTIFICATION</scope>
</reference>
<dbReference type="PROSITE" id="PS51683">
    <property type="entry name" value="SAM_OMT_II"/>
    <property type="match status" value="1"/>
</dbReference>
<proteinExistence type="predicted"/>
<dbReference type="KEGG" id="qlo:115954874"/>
<accession>A0A7N2MDW7</accession>
<dbReference type="GO" id="GO:0046983">
    <property type="term" value="F:protein dimerization activity"/>
    <property type="evidence" value="ECO:0007669"/>
    <property type="project" value="InterPro"/>
</dbReference>
<evidence type="ECO:0000313" key="10">
    <source>
        <dbReference type="EnsemblPlants" id="QL08p047492:mrna"/>
    </source>
</evidence>
<keyword evidence="5" id="KW-0438">Lignin biosynthesis</keyword>
<dbReference type="SUPFAM" id="SSF46785">
    <property type="entry name" value="Winged helix' DNA-binding domain"/>
    <property type="match status" value="1"/>
</dbReference>
<dbReference type="GeneID" id="115954874"/>
<dbReference type="InterPro" id="IPR036390">
    <property type="entry name" value="WH_DNA-bd_sf"/>
</dbReference>
<dbReference type="OMA" id="AMINRIC"/>
<protein>
    <recommendedName>
        <fullName evidence="6">caffeate O-methyltransferase</fullName>
        <ecNumber evidence="6">2.1.1.68</ecNumber>
    </recommendedName>
</protein>
<dbReference type="InterPro" id="IPR036388">
    <property type="entry name" value="WH-like_DNA-bd_sf"/>
</dbReference>
<keyword evidence="11" id="KW-1185">Reference proteome</keyword>
<dbReference type="Pfam" id="PF08100">
    <property type="entry name" value="Dimerisation"/>
    <property type="match status" value="1"/>
</dbReference>